<gene>
    <name evidence="5" type="ORF">A3A93_03040</name>
</gene>
<dbReference type="PANTHER" id="PTHR46499:SF1">
    <property type="entry name" value="QUEUINE TRNA-RIBOSYLTRANSFERASE"/>
    <property type="match status" value="1"/>
</dbReference>
<comment type="caution">
    <text evidence="5">The sequence shown here is derived from an EMBL/GenBank/DDBJ whole genome shotgun (WGS) entry which is preliminary data.</text>
</comment>
<evidence type="ECO:0000313" key="6">
    <source>
        <dbReference type="Proteomes" id="UP000177141"/>
    </source>
</evidence>
<evidence type="ECO:0000313" key="5">
    <source>
        <dbReference type="EMBL" id="OGK48774.1"/>
    </source>
</evidence>
<dbReference type="InterPro" id="IPR036511">
    <property type="entry name" value="TGT-like_sf"/>
</dbReference>
<dbReference type="SUPFAM" id="SSF51713">
    <property type="entry name" value="tRNA-guanine transglycosylase"/>
    <property type="match status" value="1"/>
</dbReference>
<keyword evidence="1" id="KW-0328">Glycosyltransferase</keyword>
<accession>A0A1F7IZJ2</accession>
<evidence type="ECO:0000256" key="2">
    <source>
        <dbReference type="ARBA" id="ARBA00022679"/>
    </source>
</evidence>
<evidence type="ECO:0000259" key="4">
    <source>
        <dbReference type="Pfam" id="PF01702"/>
    </source>
</evidence>
<organism evidence="5 6">
    <name type="scientific">Candidatus Roizmanbacteria bacterium RIFCSPLOWO2_01_FULL_38_12</name>
    <dbReference type="NCBI Taxonomy" id="1802061"/>
    <lineage>
        <taxon>Bacteria</taxon>
        <taxon>Candidatus Roizmaniibacteriota</taxon>
    </lineage>
</organism>
<dbReference type="STRING" id="1802061.A3A93_03040"/>
<keyword evidence="2" id="KW-0808">Transferase</keyword>
<dbReference type="GO" id="GO:0002099">
    <property type="term" value="P:tRNA wobble guanine modification"/>
    <property type="evidence" value="ECO:0007669"/>
    <property type="project" value="TreeGrafter"/>
</dbReference>
<dbReference type="Pfam" id="PF01702">
    <property type="entry name" value="TGT"/>
    <property type="match status" value="1"/>
</dbReference>
<dbReference type="PANTHER" id="PTHR46499">
    <property type="entry name" value="QUEUINE TRNA-RIBOSYLTRANSFERASE"/>
    <property type="match status" value="1"/>
</dbReference>
<reference evidence="5 6" key="1">
    <citation type="journal article" date="2016" name="Nat. Commun.">
        <title>Thousands of microbial genomes shed light on interconnected biogeochemical processes in an aquifer system.</title>
        <authorList>
            <person name="Anantharaman K."/>
            <person name="Brown C.T."/>
            <person name="Hug L.A."/>
            <person name="Sharon I."/>
            <person name="Castelle C.J."/>
            <person name="Probst A.J."/>
            <person name="Thomas B.C."/>
            <person name="Singh A."/>
            <person name="Wilkins M.J."/>
            <person name="Karaoz U."/>
            <person name="Brodie E.L."/>
            <person name="Williams K.H."/>
            <person name="Hubbard S.S."/>
            <person name="Banfield J.F."/>
        </authorList>
    </citation>
    <scope>NUCLEOTIDE SEQUENCE [LARGE SCALE GENOMIC DNA]</scope>
</reference>
<evidence type="ECO:0000256" key="3">
    <source>
        <dbReference type="ARBA" id="ARBA00022694"/>
    </source>
</evidence>
<dbReference type="InterPro" id="IPR004803">
    <property type="entry name" value="TGT"/>
</dbReference>
<dbReference type="EMBL" id="MGAL01000010">
    <property type="protein sequence ID" value="OGK48774.1"/>
    <property type="molecule type" value="Genomic_DNA"/>
</dbReference>
<dbReference type="InterPro" id="IPR002616">
    <property type="entry name" value="tRNA_ribo_trans-like"/>
</dbReference>
<dbReference type="AlphaFoldDB" id="A0A1F7IZJ2"/>
<evidence type="ECO:0000256" key="1">
    <source>
        <dbReference type="ARBA" id="ARBA00022676"/>
    </source>
</evidence>
<sequence>MFKFEITSRLDKTRSRTGIFHTPHHQLETPEYAIVATDAEFRAVPGKLWQELDCKFLIVNTYHTYTKGLITKIDQVQGLHNYMNLKDKTIATDSGGFQIFSLGFGQKHNVGKLAKSIGNKKDLRTDDASPLEISDEEVSFVYDGKTVKFGPEKSIDLQHRLGADIIFAFDECTSPINSKEYTRRSMERTHEWLDRCIGAHENHRDKQALFGIIQGGEYQDLREESARIVGSKDVQGFGIGGSFGTFKENLSTVVAWVTSKLPEEKPRHLLGVGQVRDVFEAVQHGVDLFDCVIPTREARHGMVYTKNGRLPLRKMKHLTEVIEKECGCLSCRERVKFSQIWQMFVEKDPRGPMYATVHNIQFFTDLMKNIRLAIAKNKLLDLKDRYYKFY</sequence>
<dbReference type="InterPro" id="IPR050076">
    <property type="entry name" value="ArchSynthase1/Queuine_TRR"/>
</dbReference>
<dbReference type="GO" id="GO:0008479">
    <property type="term" value="F:tRNA-guanosine(34) queuine transglycosylase activity"/>
    <property type="evidence" value="ECO:0007669"/>
    <property type="project" value="InterPro"/>
</dbReference>
<feature type="domain" description="tRNA-guanine(15) transglycosylase-like" evidence="4">
    <location>
        <begin position="14"/>
        <end position="388"/>
    </location>
</feature>
<dbReference type="NCBIfam" id="TIGR00449">
    <property type="entry name" value="tgt_general"/>
    <property type="match status" value="1"/>
</dbReference>
<dbReference type="Gene3D" id="3.20.20.105">
    <property type="entry name" value="Queuine tRNA-ribosyltransferase-like"/>
    <property type="match status" value="1"/>
</dbReference>
<dbReference type="Proteomes" id="UP000177141">
    <property type="component" value="Unassembled WGS sequence"/>
</dbReference>
<dbReference type="NCBIfam" id="TIGR00430">
    <property type="entry name" value="Q_tRNA_tgt"/>
    <property type="match status" value="1"/>
</dbReference>
<dbReference type="GO" id="GO:0005737">
    <property type="term" value="C:cytoplasm"/>
    <property type="evidence" value="ECO:0007669"/>
    <property type="project" value="TreeGrafter"/>
</dbReference>
<proteinExistence type="predicted"/>
<keyword evidence="3" id="KW-0819">tRNA processing</keyword>
<name>A0A1F7IZJ2_9BACT</name>
<protein>
    <recommendedName>
        <fullName evidence="4">tRNA-guanine(15) transglycosylase-like domain-containing protein</fullName>
    </recommendedName>
</protein>